<dbReference type="EMBL" id="LRAD01000044">
    <property type="protein sequence ID" value="KXZ59569.1"/>
    <property type="molecule type" value="Genomic_DNA"/>
</dbReference>
<sequence>MTDRMECPIAWCNGDIDNHGGVGQEPSEWLHVDHGRDIVHGAAIYRTQKGSAPVRWEMVVGGRVVAAGADLAVLAEKLRDIAGAVEAMKFEEMSRS</sequence>
<reference evidence="1 2" key="1">
    <citation type="submission" date="2016-01" db="EMBL/GenBank/DDBJ databases">
        <title>Draft genome sequences of Microbacterium laevaniformans LCDC 91-0039 and the type strain of Microbacterium hominis LCDC 84-209.</title>
        <authorList>
            <person name="Bernier A.-M."/>
            <person name="Bernard K."/>
        </authorList>
    </citation>
    <scope>NUCLEOTIDE SEQUENCE [LARGE SCALE GENOMIC DNA]</scope>
    <source>
        <strain evidence="1 2">LCDC 91-0039</strain>
    </source>
</reference>
<evidence type="ECO:0000313" key="2">
    <source>
        <dbReference type="Proteomes" id="UP000075357"/>
    </source>
</evidence>
<evidence type="ECO:0000313" key="1">
    <source>
        <dbReference type="EMBL" id="KXZ59569.1"/>
    </source>
</evidence>
<gene>
    <name evidence="1" type="ORF">Mlaev_02186</name>
</gene>
<comment type="caution">
    <text evidence="1">The sequence shown here is derived from an EMBL/GenBank/DDBJ whole genome shotgun (WGS) entry which is preliminary data.</text>
</comment>
<dbReference type="PATRIC" id="fig|36807.3.peg.2221"/>
<dbReference type="Proteomes" id="UP000075357">
    <property type="component" value="Unassembled WGS sequence"/>
</dbReference>
<keyword evidence="2" id="KW-1185">Reference proteome</keyword>
<dbReference type="RefSeq" id="WP_157557049.1">
    <property type="nucleotide sequence ID" value="NZ_BAABEE010000001.1"/>
</dbReference>
<accession>A0A150HBS6</accession>
<dbReference type="AlphaFoldDB" id="A0A150HBS6"/>
<protein>
    <submittedName>
        <fullName evidence="1">Uncharacterized protein</fullName>
    </submittedName>
</protein>
<proteinExistence type="predicted"/>
<organism evidence="1 2">
    <name type="scientific">Microbacterium laevaniformans</name>
    <dbReference type="NCBI Taxonomy" id="36807"/>
    <lineage>
        <taxon>Bacteria</taxon>
        <taxon>Bacillati</taxon>
        <taxon>Actinomycetota</taxon>
        <taxon>Actinomycetes</taxon>
        <taxon>Micrococcales</taxon>
        <taxon>Microbacteriaceae</taxon>
        <taxon>Microbacterium</taxon>
    </lineage>
</organism>
<name>A0A150HBS6_9MICO</name>
<dbReference type="STRING" id="36807.Mlaev_02186"/>